<dbReference type="PANTHER" id="PTHR30151">
    <property type="entry name" value="ALKANE SULFONATE ABC TRANSPORTER-RELATED, MEMBRANE SUBUNIT"/>
    <property type="match status" value="1"/>
</dbReference>
<dbReference type="OrthoDB" id="8138334at2"/>
<keyword evidence="7 8" id="KW-0472">Membrane</keyword>
<dbReference type="RefSeq" id="WP_051170926.1">
    <property type="nucleotide sequence ID" value="NZ_ATMJ01000065.1"/>
</dbReference>
<keyword evidence="2 8" id="KW-0813">Transport</keyword>
<dbReference type="InterPro" id="IPR035906">
    <property type="entry name" value="MetI-like_sf"/>
</dbReference>
<dbReference type="Gene3D" id="1.10.3720.10">
    <property type="entry name" value="MetI-like"/>
    <property type="match status" value="1"/>
</dbReference>
<dbReference type="Pfam" id="PF00528">
    <property type="entry name" value="BPD_transp_1"/>
    <property type="match status" value="1"/>
</dbReference>
<keyword evidence="4" id="KW-0997">Cell inner membrane</keyword>
<feature type="transmembrane region" description="Helical" evidence="8">
    <location>
        <begin position="12"/>
        <end position="28"/>
    </location>
</feature>
<dbReference type="InterPro" id="IPR000515">
    <property type="entry name" value="MetI-like"/>
</dbReference>
<dbReference type="GO" id="GO:0005886">
    <property type="term" value="C:plasma membrane"/>
    <property type="evidence" value="ECO:0007669"/>
    <property type="project" value="UniProtKB-SubCell"/>
</dbReference>
<evidence type="ECO:0000256" key="2">
    <source>
        <dbReference type="ARBA" id="ARBA00022448"/>
    </source>
</evidence>
<protein>
    <submittedName>
        <fullName evidence="10">Transmembrane component of an ABC superfamily hydroxymethylpyrimidine transporter</fullName>
    </submittedName>
</protein>
<dbReference type="Proteomes" id="UP000028602">
    <property type="component" value="Unassembled WGS sequence"/>
</dbReference>
<evidence type="ECO:0000256" key="1">
    <source>
        <dbReference type="ARBA" id="ARBA00004429"/>
    </source>
</evidence>
<comment type="caution">
    <text evidence="10">The sequence shown here is derived from an EMBL/GenBank/DDBJ whole genome shotgun (WGS) entry which is preliminary data.</text>
</comment>
<proteinExistence type="inferred from homology"/>
<keyword evidence="6 8" id="KW-1133">Transmembrane helix</keyword>
<feature type="transmembrane region" description="Helical" evidence="8">
    <location>
        <begin position="102"/>
        <end position="122"/>
    </location>
</feature>
<name>A0A085J987_9GAMM</name>
<evidence type="ECO:0000256" key="3">
    <source>
        <dbReference type="ARBA" id="ARBA00022475"/>
    </source>
</evidence>
<evidence type="ECO:0000256" key="8">
    <source>
        <dbReference type="RuleBase" id="RU363032"/>
    </source>
</evidence>
<feature type="transmembrane region" description="Helical" evidence="8">
    <location>
        <begin position="223"/>
        <end position="245"/>
    </location>
</feature>
<dbReference type="AlphaFoldDB" id="A0A085J987"/>
<evidence type="ECO:0000256" key="6">
    <source>
        <dbReference type="ARBA" id="ARBA00022989"/>
    </source>
</evidence>
<evidence type="ECO:0000259" key="9">
    <source>
        <dbReference type="PROSITE" id="PS50928"/>
    </source>
</evidence>
<evidence type="ECO:0000256" key="5">
    <source>
        <dbReference type="ARBA" id="ARBA00022692"/>
    </source>
</evidence>
<dbReference type="PROSITE" id="PS50928">
    <property type="entry name" value="ABC_TM1"/>
    <property type="match status" value="1"/>
</dbReference>
<comment type="subcellular location">
    <subcellularLocation>
        <location evidence="1">Cell inner membrane</location>
        <topology evidence="1">Multi-pass membrane protein</topology>
    </subcellularLocation>
    <subcellularLocation>
        <location evidence="8">Cell membrane</location>
        <topology evidence="8">Multi-pass membrane protein</topology>
    </subcellularLocation>
</comment>
<dbReference type="CDD" id="cd06261">
    <property type="entry name" value="TM_PBP2"/>
    <property type="match status" value="1"/>
</dbReference>
<evidence type="ECO:0000313" key="10">
    <source>
        <dbReference type="EMBL" id="KFD17033.1"/>
    </source>
</evidence>
<dbReference type="GO" id="GO:0055085">
    <property type="term" value="P:transmembrane transport"/>
    <property type="evidence" value="ECO:0007669"/>
    <property type="project" value="InterPro"/>
</dbReference>
<dbReference type="PANTHER" id="PTHR30151:SF19">
    <property type="entry name" value="ABC TRANSPORTER PERMEASE"/>
    <property type="match status" value="1"/>
</dbReference>
<dbReference type="SUPFAM" id="SSF161098">
    <property type="entry name" value="MetI-like"/>
    <property type="match status" value="1"/>
</dbReference>
<evidence type="ECO:0000313" key="11">
    <source>
        <dbReference type="Proteomes" id="UP000028602"/>
    </source>
</evidence>
<reference evidence="10 11" key="1">
    <citation type="submission" date="2014-05" db="EMBL/GenBank/DDBJ databases">
        <title>ATOL: Assembling a taxonomically balanced genome-scale reconstruction of the evolutionary history of the Enterobacteriaceae.</title>
        <authorList>
            <person name="Plunkett G.III."/>
            <person name="Neeno-Eckwall E.C."/>
            <person name="Glasner J.D."/>
            <person name="Perna N.T."/>
        </authorList>
    </citation>
    <scope>NUCLEOTIDE SEQUENCE [LARGE SCALE GENOMIC DNA]</scope>
    <source>
        <strain evidence="10 11">ATCC 33301</strain>
    </source>
</reference>
<keyword evidence="5 8" id="KW-0812">Transmembrane</keyword>
<accession>A0A085J987</accession>
<feature type="transmembrane region" description="Helical" evidence="8">
    <location>
        <begin position="70"/>
        <end position="90"/>
    </location>
</feature>
<comment type="similarity">
    <text evidence="8">Belongs to the binding-protein-dependent transport system permease family.</text>
</comment>
<feature type="transmembrane region" description="Helical" evidence="8">
    <location>
        <begin position="128"/>
        <end position="147"/>
    </location>
</feature>
<keyword evidence="11" id="KW-1185">Reference proteome</keyword>
<feature type="domain" description="ABC transmembrane type-1" evidence="9">
    <location>
        <begin position="58"/>
        <end position="246"/>
    </location>
</feature>
<sequence length="254" mass="28163">MIQNTDKRRATVIVFLILFILVCLWGLASQQNWINGQLLGSPYGIYHSAMLGLTQGQLVYDTWITFYETIMGLVIGSGLGIILGLGLWFYPKLSQVGEQFSVILNSIPKIALGPMIIIWFGSDTTSKIWLSAISSFAVAMISACAVAREIDSDLMNLFRSFKASNIQIFRKLIIPSSIPWIFSIIRINVGFSLIGAVVGEYISSNNGLGHEIFVAGSLFDLNTVWLGVIVLTVMASLVTWCIQYIEKRVVKWKA</sequence>
<evidence type="ECO:0000256" key="7">
    <source>
        <dbReference type="ARBA" id="ARBA00023136"/>
    </source>
</evidence>
<evidence type="ECO:0000256" key="4">
    <source>
        <dbReference type="ARBA" id="ARBA00022519"/>
    </source>
</evidence>
<dbReference type="eggNOG" id="COG0600">
    <property type="taxonomic scope" value="Bacteria"/>
</dbReference>
<dbReference type="EMBL" id="JMPR01000054">
    <property type="protein sequence ID" value="KFD17033.1"/>
    <property type="molecule type" value="Genomic_DNA"/>
</dbReference>
<organism evidence="10 11">
    <name type="scientific">Tatumella ptyseos ATCC 33301</name>
    <dbReference type="NCBI Taxonomy" id="1005995"/>
    <lineage>
        <taxon>Bacteria</taxon>
        <taxon>Pseudomonadati</taxon>
        <taxon>Pseudomonadota</taxon>
        <taxon>Gammaproteobacteria</taxon>
        <taxon>Enterobacterales</taxon>
        <taxon>Erwiniaceae</taxon>
        <taxon>Tatumella</taxon>
    </lineage>
</organism>
<keyword evidence="3" id="KW-1003">Cell membrane</keyword>
<gene>
    <name evidence="10" type="ORF">GTPT_3307</name>
</gene>